<evidence type="ECO:0000313" key="1">
    <source>
        <dbReference type="EMBL" id="TXG73883.1"/>
    </source>
</evidence>
<evidence type="ECO:0000313" key="2">
    <source>
        <dbReference type="Proteomes" id="UP000323000"/>
    </source>
</evidence>
<organism evidence="1 2">
    <name type="scientific">Acer yangbiense</name>
    <dbReference type="NCBI Taxonomy" id="1000413"/>
    <lineage>
        <taxon>Eukaryota</taxon>
        <taxon>Viridiplantae</taxon>
        <taxon>Streptophyta</taxon>
        <taxon>Embryophyta</taxon>
        <taxon>Tracheophyta</taxon>
        <taxon>Spermatophyta</taxon>
        <taxon>Magnoliopsida</taxon>
        <taxon>eudicotyledons</taxon>
        <taxon>Gunneridae</taxon>
        <taxon>Pentapetalae</taxon>
        <taxon>rosids</taxon>
        <taxon>malvids</taxon>
        <taxon>Sapindales</taxon>
        <taxon>Sapindaceae</taxon>
        <taxon>Hippocastanoideae</taxon>
        <taxon>Acereae</taxon>
        <taxon>Acer</taxon>
    </lineage>
</organism>
<dbReference type="OrthoDB" id="10416679at2759"/>
<protein>
    <submittedName>
        <fullName evidence="1">Uncharacterized protein</fullName>
    </submittedName>
</protein>
<keyword evidence="2" id="KW-1185">Reference proteome</keyword>
<dbReference type="AlphaFoldDB" id="A0A5C7IXI1"/>
<dbReference type="Proteomes" id="UP000323000">
    <property type="component" value="Chromosome 1"/>
</dbReference>
<comment type="caution">
    <text evidence="1">The sequence shown here is derived from an EMBL/GenBank/DDBJ whole genome shotgun (WGS) entry which is preliminary data.</text>
</comment>
<accession>A0A5C7IXI1</accession>
<name>A0A5C7IXI1_9ROSI</name>
<reference evidence="2" key="1">
    <citation type="journal article" date="2019" name="Gigascience">
        <title>De novo genome assembly of the endangered Acer yangbiense, a plant species with extremely small populations endemic to Yunnan Province, China.</title>
        <authorList>
            <person name="Yang J."/>
            <person name="Wariss H.M."/>
            <person name="Tao L."/>
            <person name="Zhang R."/>
            <person name="Yun Q."/>
            <person name="Hollingsworth P."/>
            <person name="Dao Z."/>
            <person name="Luo G."/>
            <person name="Guo H."/>
            <person name="Ma Y."/>
            <person name="Sun W."/>
        </authorList>
    </citation>
    <scope>NUCLEOTIDE SEQUENCE [LARGE SCALE GENOMIC DNA]</scope>
    <source>
        <strain evidence="2">cv. Malutang</strain>
    </source>
</reference>
<dbReference type="EMBL" id="VAHF01000001">
    <property type="protein sequence ID" value="TXG73883.1"/>
    <property type="molecule type" value="Genomic_DNA"/>
</dbReference>
<gene>
    <name evidence="1" type="ORF">EZV62_002462</name>
</gene>
<sequence>MIERRAKAEAEEIAKKQIRVDLEGWRLLAVRAAERSGFWYTVNLLGFSGGAAGDDPTLLSLAAPPPVVSIVNGERFSGHKVEAMAEKELQLCSVCVSRLFEARDSNFSLGKCLCLFQKSPSFVLYL</sequence>
<proteinExistence type="predicted"/>